<evidence type="ECO:0000256" key="1">
    <source>
        <dbReference type="SAM" id="MobiDB-lite"/>
    </source>
</evidence>
<keyword evidence="4" id="KW-1185">Reference proteome</keyword>
<feature type="compositionally biased region" description="Polar residues" evidence="1">
    <location>
        <begin position="34"/>
        <end position="43"/>
    </location>
</feature>
<sequence>MRCKSLYKDQMVELPEGYGDDMKLVFSGIPPNSPNRTIQVSSEASKKAGAVMSTDMKKTHCSTQPHGGKVEGVDDTEVISIYCIKSEWDVHIPSLVSSSAEYDGSGAN</sequence>
<proteinExistence type="predicted"/>
<evidence type="ECO:0000313" key="4">
    <source>
        <dbReference type="Proteomes" id="UP000332933"/>
    </source>
</evidence>
<name>A0A485KTB6_9STRA</name>
<organism evidence="3 4">
    <name type="scientific">Aphanomyces stellatus</name>
    <dbReference type="NCBI Taxonomy" id="120398"/>
    <lineage>
        <taxon>Eukaryota</taxon>
        <taxon>Sar</taxon>
        <taxon>Stramenopiles</taxon>
        <taxon>Oomycota</taxon>
        <taxon>Saprolegniomycetes</taxon>
        <taxon>Saprolegniales</taxon>
        <taxon>Verrucalvaceae</taxon>
        <taxon>Aphanomyces</taxon>
    </lineage>
</organism>
<gene>
    <name evidence="3" type="primary">Aste57867_11545</name>
    <name evidence="2" type="ORF">As57867_011502</name>
    <name evidence="3" type="ORF">ASTE57867_11545</name>
</gene>
<dbReference type="Proteomes" id="UP000332933">
    <property type="component" value="Unassembled WGS sequence"/>
</dbReference>
<evidence type="ECO:0000313" key="2">
    <source>
        <dbReference type="EMBL" id="KAF0697786.1"/>
    </source>
</evidence>
<accession>A0A485KTB6</accession>
<dbReference type="EMBL" id="CAADRA010005312">
    <property type="protein sequence ID" value="VFT88405.1"/>
    <property type="molecule type" value="Genomic_DNA"/>
</dbReference>
<dbReference type="AlphaFoldDB" id="A0A485KTB6"/>
<reference evidence="2" key="2">
    <citation type="submission" date="2019-06" db="EMBL/GenBank/DDBJ databases">
        <title>Genomics analysis of Aphanomyces spp. identifies a new class of oomycete effector associated with host adaptation.</title>
        <authorList>
            <person name="Gaulin E."/>
        </authorList>
    </citation>
    <scope>NUCLEOTIDE SEQUENCE</scope>
    <source>
        <strain evidence="2">CBS 578.67</strain>
    </source>
</reference>
<evidence type="ECO:0000313" key="3">
    <source>
        <dbReference type="EMBL" id="VFT88405.1"/>
    </source>
</evidence>
<reference evidence="3 4" key="1">
    <citation type="submission" date="2019-03" db="EMBL/GenBank/DDBJ databases">
        <authorList>
            <person name="Gaulin E."/>
            <person name="Dumas B."/>
        </authorList>
    </citation>
    <scope>NUCLEOTIDE SEQUENCE [LARGE SCALE GENOMIC DNA]</scope>
    <source>
        <strain evidence="3">CBS 568.67</strain>
    </source>
</reference>
<protein>
    <submittedName>
        <fullName evidence="3">Aste57867_11545 protein</fullName>
    </submittedName>
</protein>
<feature type="region of interest" description="Disordered" evidence="1">
    <location>
        <begin position="34"/>
        <end position="69"/>
    </location>
</feature>
<dbReference type="EMBL" id="VJMH01005291">
    <property type="protein sequence ID" value="KAF0697786.1"/>
    <property type="molecule type" value="Genomic_DNA"/>
</dbReference>